<dbReference type="EC" id="6.3.2.10" evidence="10 11"/>
<dbReference type="InterPro" id="IPR036615">
    <property type="entry name" value="Mur_ligase_C_dom_sf"/>
</dbReference>
<dbReference type="GO" id="GO:0005737">
    <property type="term" value="C:cytoplasm"/>
    <property type="evidence" value="ECO:0007669"/>
    <property type="project" value="UniProtKB-SubCell"/>
</dbReference>
<evidence type="ECO:0000256" key="11">
    <source>
        <dbReference type="RuleBase" id="RU004136"/>
    </source>
</evidence>
<comment type="similarity">
    <text evidence="10">Belongs to the MurCDEF family. MurF subfamily.</text>
</comment>
<evidence type="ECO:0000256" key="1">
    <source>
        <dbReference type="ARBA" id="ARBA00022490"/>
    </source>
</evidence>
<keyword evidence="1 10" id="KW-0963">Cytoplasm</keyword>
<keyword evidence="2 10" id="KW-0436">Ligase</keyword>
<evidence type="ECO:0000256" key="9">
    <source>
        <dbReference type="ARBA" id="ARBA00023316"/>
    </source>
</evidence>
<dbReference type="EMBL" id="CP029487">
    <property type="protein sequence ID" value="QCT70700.1"/>
    <property type="molecule type" value="Genomic_DNA"/>
</dbReference>
<dbReference type="GO" id="GO:0005524">
    <property type="term" value="F:ATP binding"/>
    <property type="evidence" value="ECO:0007669"/>
    <property type="project" value="UniProtKB-UniRule"/>
</dbReference>
<dbReference type="GO" id="GO:0047480">
    <property type="term" value="F:UDP-N-acetylmuramoyl-tripeptide-D-alanyl-D-alanine ligase activity"/>
    <property type="evidence" value="ECO:0007669"/>
    <property type="project" value="UniProtKB-UniRule"/>
</dbReference>
<keyword evidence="9 10" id="KW-0961">Cell wall biogenesis/degradation</keyword>
<dbReference type="KEGG" id="emt:CPZ25_004940"/>
<evidence type="ECO:0000256" key="7">
    <source>
        <dbReference type="ARBA" id="ARBA00022984"/>
    </source>
</evidence>
<feature type="domain" description="Mur ligase central" evidence="14">
    <location>
        <begin position="110"/>
        <end position="292"/>
    </location>
</feature>
<accession>A0A2A5T9Z7</accession>
<evidence type="ECO:0000313" key="16">
    <source>
        <dbReference type="Proteomes" id="UP000218387"/>
    </source>
</evidence>
<feature type="domain" description="Mur ligase C-terminal" evidence="13">
    <location>
        <begin position="316"/>
        <end position="440"/>
    </location>
</feature>
<dbReference type="Gene3D" id="3.90.190.20">
    <property type="entry name" value="Mur ligase, C-terminal domain"/>
    <property type="match status" value="1"/>
</dbReference>
<keyword evidence="7 10" id="KW-0573">Peptidoglycan synthesis</keyword>
<dbReference type="InterPro" id="IPR013221">
    <property type="entry name" value="Mur_ligase_cen"/>
</dbReference>
<comment type="catalytic activity">
    <reaction evidence="10 11">
        <text>D-alanyl-D-alanine + UDP-N-acetyl-alpha-D-muramoyl-L-alanyl-gamma-D-glutamyl-meso-2,6-diaminopimelate + ATP = UDP-N-acetyl-alpha-D-muramoyl-L-alanyl-gamma-D-glutamyl-meso-2,6-diaminopimeloyl-D-alanyl-D-alanine + ADP + phosphate + H(+)</text>
        <dbReference type="Rhea" id="RHEA:28374"/>
        <dbReference type="ChEBI" id="CHEBI:15378"/>
        <dbReference type="ChEBI" id="CHEBI:30616"/>
        <dbReference type="ChEBI" id="CHEBI:43474"/>
        <dbReference type="ChEBI" id="CHEBI:57822"/>
        <dbReference type="ChEBI" id="CHEBI:61386"/>
        <dbReference type="ChEBI" id="CHEBI:83905"/>
        <dbReference type="ChEBI" id="CHEBI:456216"/>
        <dbReference type="EC" id="6.3.2.10"/>
    </reaction>
</comment>
<comment type="function">
    <text evidence="10 11">Involved in cell wall formation. Catalyzes the final step in the synthesis of UDP-N-acetylmuramoyl-pentapeptide, the precursor of murein.</text>
</comment>
<evidence type="ECO:0000259" key="13">
    <source>
        <dbReference type="Pfam" id="PF02875"/>
    </source>
</evidence>
<comment type="subcellular location">
    <subcellularLocation>
        <location evidence="10 11">Cytoplasm</location>
    </subcellularLocation>
</comment>
<dbReference type="InterPro" id="IPR000713">
    <property type="entry name" value="Mur_ligase_N"/>
</dbReference>
<feature type="domain" description="Mur ligase N-terminal catalytic" evidence="12">
    <location>
        <begin position="27"/>
        <end position="73"/>
    </location>
</feature>
<keyword evidence="6 10" id="KW-0133">Cell shape</keyword>
<comment type="pathway">
    <text evidence="10 11">Cell wall biogenesis; peptidoglycan biosynthesis.</text>
</comment>
<dbReference type="Proteomes" id="UP000218387">
    <property type="component" value="Chromosome"/>
</dbReference>
<dbReference type="GO" id="GO:0009252">
    <property type="term" value="P:peptidoglycan biosynthetic process"/>
    <property type="evidence" value="ECO:0007669"/>
    <property type="project" value="UniProtKB-UniRule"/>
</dbReference>
<dbReference type="GO" id="GO:0051301">
    <property type="term" value="P:cell division"/>
    <property type="evidence" value="ECO:0007669"/>
    <property type="project" value="UniProtKB-KW"/>
</dbReference>
<keyword evidence="16" id="KW-1185">Reference proteome</keyword>
<evidence type="ECO:0000256" key="4">
    <source>
        <dbReference type="ARBA" id="ARBA00022741"/>
    </source>
</evidence>
<feature type="binding site" evidence="10">
    <location>
        <begin position="112"/>
        <end position="118"/>
    </location>
    <ligand>
        <name>ATP</name>
        <dbReference type="ChEBI" id="CHEBI:30616"/>
    </ligand>
</feature>
<evidence type="ECO:0000256" key="10">
    <source>
        <dbReference type="HAMAP-Rule" id="MF_02019"/>
    </source>
</evidence>
<organism evidence="15 16">
    <name type="scientific">Eubacterium maltosivorans</name>
    <dbReference type="NCBI Taxonomy" id="2041044"/>
    <lineage>
        <taxon>Bacteria</taxon>
        <taxon>Bacillati</taxon>
        <taxon>Bacillota</taxon>
        <taxon>Clostridia</taxon>
        <taxon>Eubacteriales</taxon>
        <taxon>Eubacteriaceae</taxon>
        <taxon>Eubacterium</taxon>
    </lineage>
</organism>
<dbReference type="GO" id="GO:0071555">
    <property type="term" value="P:cell wall organization"/>
    <property type="evidence" value="ECO:0007669"/>
    <property type="project" value="UniProtKB-KW"/>
</dbReference>
<dbReference type="GO" id="GO:0008766">
    <property type="term" value="F:UDP-N-acetylmuramoylalanyl-D-glutamyl-2,6-diaminopimelate-D-alanyl-D-alanine ligase activity"/>
    <property type="evidence" value="ECO:0007669"/>
    <property type="project" value="RHEA"/>
</dbReference>
<evidence type="ECO:0000256" key="5">
    <source>
        <dbReference type="ARBA" id="ARBA00022840"/>
    </source>
</evidence>
<gene>
    <name evidence="10" type="primary">murF</name>
    <name evidence="15" type="ORF">CPZ25_004940</name>
</gene>
<evidence type="ECO:0000256" key="6">
    <source>
        <dbReference type="ARBA" id="ARBA00022960"/>
    </source>
</evidence>
<dbReference type="SUPFAM" id="SSF53623">
    <property type="entry name" value="MurD-like peptide ligases, catalytic domain"/>
    <property type="match status" value="1"/>
</dbReference>
<keyword evidence="8 10" id="KW-0131">Cell cycle</keyword>
<dbReference type="SUPFAM" id="SSF53244">
    <property type="entry name" value="MurD-like peptide ligases, peptide-binding domain"/>
    <property type="match status" value="1"/>
</dbReference>
<reference evidence="15 16" key="1">
    <citation type="submission" date="2018-05" db="EMBL/GenBank/DDBJ databases">
        <title>Genome comparison of Eubacterium sp.</title>
        <authorList>
            <person name="Feng Y."/>
            <person name="Sanchez-Andrea I."/>
            <person name="Stams A.J.M."/>
            <person name="De Vos W.M."/>
        </authorList>
    </citation>
    <scope>NUCLEOTIDE SEQUENCE [LARGE SCALE GENOMIC DNA]</scope>
    <source>
        <strain evidence="15 16">YI</strain>
    </source>
</reference>
<dbReference type="AlphaFoldDB" id="A0A2A5T9Z7"/>
<evidence type="ECO:0000256" key="2">
    <source>
        <dbReference type="ARBA" id="ARBA00022598"/>
    </source>
</evidence>
<dbReference type="InterPro" id="IPR051046">
    <property type="entry name" value="MurCDEF_CellWall_CoF430Synth"/>
</dbReference>
<dbReference type="Gene3D" id="3.40.1390.10">
    <property type="entry name" value="MurE/MurF, N-terminal domain"/>
    <property type="match status" value="1"/>
</dbReference>
<dbReference type="InterPro" id="IPR036565">
    <property type="entry name" value="Mur-like_cat_sf"/>
</dbReference>
<dbReference type="Pfam" id="PF08245">
    <property type="entry name" value="Mur_ligase_M"/>
    <property type="match status" value="1"/>
</dbReference>
<name>A0A2A5T9Z7_EUBML</name>
<dbReference type="SUPFAM" id="SSF63418">
    <property type="entry name" value="MurE/MurF N-terminal domain"/>
    <property type="match status" value="1"/>
</dbReference>
<keyword evidence="4 10" id="KW-0547">Nucleotide-binding</keyword>
<evidence type="ECO:0000256" key="8">
    <source>
        <dbReference type="ARBA" id="ARBA00023306"/>
    </source>
</evidence>
<dbReference type="InterPro" id="IPR004101">
    <property type="entry name" value="Mur_ligase_C"/>
</dbReference>
<dbReference type="InterPro" id="IPR005863">
    <property type="entry name" value="UDP-N-AcMur_synth"/>
</dbReference>
<dbReference type="InterPro" id="IPR035911">
    <property type="entry name" value="MurE/MurF_N"/>
</dbReference>
<evidence type="ECO:0000259" key="12">
    <source>
        <dbReference type="Pfam" id="PF01225"/>
    </source>
</evidence>
<dbReference type="Pfam" id="PF01225">
    <property type="entry name" value="Mur_ligase"/>
    <property type="match status" value="1"/>
</dbReference>
<dbReference type="PANTHER" id="PTHR43024:SF1">
    <property type="entry name" value="UDP-N-ACETYLMURAMOYL-TRIPEPTIDE--D-ALANYL-D-ALANINE LIGASE"/>
    <property type="match status" value="1"/>
</dbReference>
<dbReference type="PANTHER" id="PTHR43024">
    <property type="entry name" value="UDP-N-ACETYLMURAMOYL-TRIPEPTIDE--D-ALANYL-D-ALANINE LIGASE"/>
    <property type="match status" value="1"/>
</dbReference>
<dbReference type="Gene3D" id="3.40.1190.10">
    <property type="entry name" value="Mur-like, catalytic domain"/>
    <property type="match status" value="1"/>
</dbReference>
<evidence type="ECO:0000259" key="14">
    <source>
        <dbReference type="Pfam" id="PF08245"/>
    </source>
</evidence>
<dbReference type="Pfam" id="PF02875">
    <property type="entry name" value="Mur_ligase_C"/>
    <property type="match status" value="1"/>
</dbReference>
<keyword evidence="3 10" id="KW-0132">Cell division</keyword>
<dbReference type="GO" id="GO:0008360">
    <property type="term" value="P:regulation of cell shape"/>
    <property type="evidence" value="ECO:0007669"/>
    <property type="project" value="UniProtKB-KW"/>
</dbReference>
<evidence type="ECO:0000256" key="3">
    <source>
        <dbReference type="ARBA" id="ARBA00022618"/>
    </source>
</evidence>
<dbReference type="NCBIfam" id="TIGR01143">
    <property type="entry name" value="murF"/>
    <property type="match status" value="1"/>
</dbReference>
<proteinExistence type="inferred from homology"/>
<dbReference type="HAMAP" id="MF_02019">
    <property type="entry name" value="MurF"/>
    <property type="match status" value="1"/>
</dbReference>
<evidence type="ECO:0000313" key="15">
    <source>
        <dbReference type="EMBL" id="QCT70700.1"/>
    </source>
</evidence>
<protein>
    <recommendedName>
        <fullName evidence="10 11">UDP-N-acetylmuramoyl-tripeptide--D-alanyl-D-alanine ligase</fullName>
        <ecNumber evidence="10 11">6.3.2.10</ecNumber>
    </recommendedName>
    <alternativeName>
        <fullName evidence="10">D-alanyl-D-alanine-adding enzyme</fullName>
    </alternativeName>
</protein>
<dbReference type="UniPathway" id="UPA00219"/>
<keyword evidence="5 10" id="KW-0067">ATP-binding</keyword>
<sequence>MEKVSLEQLVKITEGRLIQKGKTDWVTGAAIDSRKIEKNDLFIPIKGEKVDGHRFIETAAEKGCSTSFTETEALDFPEGINIVLVESCLEAMKALAKYNRERYDIPVIAVTGSSGKTTTKDLIASVLSQKYNTLKTQGNFNNEYGIPQTLFNLQPEHEIAVIEMGMDHLNDIRKSIGEVRPHIGVITNIGTAHIEILKTQDNILAAKKEIFETMGAGDIALLNGDDVYLNKIREDEEPFSVARVGIRGAGLSLKAEQVESSAQGIRFEADGEHYHFAYPGIHNVYNCLTAIWLGRYYQMTHDEIQHGLDAFKPSGNRMDIVKVKAATVINDSYNANPDAMKAALDMLWDMGKGSRRLAVLGDMLEMGEMSETGHLEIGAYAAEKADVLIAVGPESKAYIKGAGASLADERCFWSADAESAGRLLKKLMAPGDVILIKASRGVHLEKTLEMIQE</sequence>
<dbReference type="RefSeq" id="WP_096919672.1">
    <property type="nucleotide sequence ID" value="NZ_CP029487.1"/>
</dbReference>